<dbReference type="EMBL" id="CP002349">
    <property type="protein sequence ID" value="ADR21616.1"/>
    <property type="molecule type" value="Genomic_DNA"/>
</dbReference>
<feature type="transmembrane region" description="Helical" evidence="6">
    <location>
        <begin position="135"/>
        <end position="157"/>
    </location>
</feature>
<feature type="transmembrane region" description="Helical" evidence="6">
    <location>
        <begin position="265"/>
        <end position="285"/>
    </location>
</feature>
<reference evidence="7 8" key="1">
    <citation type="journal article" date="2011" name="Stand. Genomic Sci.">
        <title>Complete genome sequence of Marivirga tractuosa type strain (H-43).</title>
        <authorList>
            <person name="Pagani I."/>
            <person name="Chertkov O."/>
            <person name="Lapidus A."/>
            <person name="Lucas S."/>
            <person name="Del Rio T.G."/>
            <person name="Tice H."/>
            <person name="Copeland A."/>
            <person name="Cheng J.F."/>
            <person name="Nolan M."/>
            <person name="Saunders E."/>
            <person name="Pitluck S."/>
            <person name="Held B."/>
            <person name="Goodwin L."/>
            <person name="Liolios K."/>
            <person name="Ovchinikova G."/>
            <person name="Ivanova N."/>
            <person name="Mavromatis K."/>
            <person name="Pati A."/>
            <person name="Chen A."/>
            <person name="Palaniappan K."/>
            <person name="Land M."/>
            <person name="Hauser L."/>
            <person name="Jeffries C.D."/>
            <person name="Detter J.C."/>
            <person name="Han C."/>
            <person name="Tapia R."/>
            <person name="Ngatchou-Djao O.D."/>
            <person name="Rohde M."/>
            <person name="Goker M."/>
            <person name="Spring S."/>
            <person name="Sikorski J."/>
            <person name="Woyke T."/>
            <person name="Bristow J."/>
            <person name="Eisen J.A."/>
            <person name="Markowitz V."/>
            <person name="Hugenholtz P."/>
            <person name="Klenk H.P."/>
            <person name="Kyrpides N.C."/>
        </authorList>
    </citation>
    <scope>NUCLEOTIDE SEQUENCE [LARGE SCALE GENOMIC DNA]</scope>
    <source>
        <strain evidence="8">ATCC 23168 / DSM 4126 / NBRC 15989 / NCIMB 1408 / VKM B-1430 / H-43</strain>
    </source>
</reference>
<evidence type="ECO:0000313" key="7">
    <source>
        <dbReference type="EMBL" id="ADR21616.1"/>
    </source>
</evidence>
<dbReference type="HOGENOM" id="CLU_079320_0_0_10"/>
<proteinExistence type="predicted"/>
<protein>
    <submittedName>
        <fullName evidence="7">UbiA prenyltransferase</fullName>
    </submittedName>
</protein>
<comment type="subcellular location">
    <subcellularLocation>
        <location evidence="1">Membrane</location>
        <topology evidence="1">Multi-pass membrane protein</topology>
    </subcellularLocation>
</comment>
<evidence type="ECO:0000256" key="1">
    <source>
        <dbReference type="ARBA" id="ARBA00004141"/>
    </source>
</evidence>
<dbReference type="AlphaFoldDB" id="E4TQ70"/>
<evidence type="ECO:0000256" key="3">
    <source>
        <dbReference type="ARBA" id="ARBA00022692"/>
    </source>
</evidence>
<dbReference type="GO" id="GO:0016765">
    <property type="term" value="F:transferase activity, transferring alkyl or aryl (other than methyl) groups"/>
    <property type="evidence" value="ECO:0007669"/>
    <property type="project" value="InterPro"/>
</dbReference>
<keyword evidence="3 6" id="KW-0812">Transmembrane</keyword>
<feature type="transmembrane region" description="Helical" evidence="6">
    <location>
        <begin position="31"/>
        <end position="53"/>
    </location>
</feature>
<evidence type="ECO:0000313" key="8">
    <source>
        <dbReference type="Proteomes" id="UP000008720"/>
    </source>
</evidence>
<dbReference type="Pfam" id="PF01040">
    <property type="entry name" value="UbiA"/>
    <property type="match status" value="1"/>
</dbReference>
<keyword evidence="4 6" id="KW-1133">Transmembrane helix</keyword>
<feature type="transmembrane region" description="Helical" evidence="6">
    <location>
        <begin position="104"/>
        <end position="129"/>
    </location>
</feature>
<keyword evidence="8" id="KW-1185">Reference proteome</keyword>
<evidence type="ECO:0000256" key="4">
    <source>
        <dbReference type="ARBA" id="ARBA00022989"/>
    </source>
</evidence>
<keyword evidence="2" id="KW-1003">Cell membrane</keyword>
<dbReference type="KEGG" id="mtt:Ftrac_1627"/>
<gene>
    <name evidence="7" type="ordered locus">Ftrac_1627</name>
</gene>
<dbReference type="Gene3D" id="1.10.357.140">
    <property type="entry name" value="UbiA prenyltransferase"/>
    <property type="match status" value="1"/>
</dbReference>
<feature type="transmembrane region" description="Helical" evidence="6">
    <location>
        <begin position="65"/>
        <end position="83"/>
    </location>
</feature>
<keyword evidence="5 6" id="KW-0472">Membrane</keyword>
<dbReference type="GO" id="GO:0016020">
    <property type="term" value="C:membrane"/>
    <property type="evidence" value="ECO:0007669"/>
    <property type="project" value="UniProtKB-SubCell"/>
</dbReference>
<dbReference type="InterPro" id="IPR044878">
    <property type="entry name" value="UbiA_sf"/>
</dbReference>
<name>E4TQ70_MARTH</name>
<evidence type="ECO:0000256" key="5">
    <source>
        <dbReference type="ARBA" id="ARBA00023136"/>
    </source>
</evidence>
<feature type="transmembrane region" description="Helical" evidence="6">
    <location>
        <begin position="193"/>
        <end position="212"/>
    </location>
</feature>
<sequence>MSDYIINQHSKEEENKASFLKRLYIYQKERFPILGHGVLVAVFSFSAISYSRISRGAEGFVSTEKFLLGIFTTITLFLLVRILDEFKDAKDDAKFRQELPVPRGLISLKELAAIGWVVFIAQIIINTVFFPKMLLLYAGVIIYLLLMTKEFFIAEWLKKHQFWYVTSHMFIIPFIDVYASGLDWFLADVQAPVGLLFFFAVSYMNGIVLEVGRKIRTPQQESEGVLTYTSMLGIPKAVYLWIVVLFATLLLSITASYFANYSMEIYMILLFVFLICLFPAFLFLGKKDAKTAKFIEHASAIWTIAMYLILGAGPMISRLIGSI</sequence>
<dbReference type="eggNOG" id="COG0382">
    <property type="taxonomic scope" value="Bacteria"/>
</dbReference>
<dbReference type="Proteomes" id="UP000008720">
    <property type="component" value="Chromosome"/>
</dbReference>
<dbReference type="RefSeq" id="WP_013453763.1">
    <property type="nucleotide sequence ID" value="NC_014759.1"/>
</dbReference>
<feature type="transmembrane region" description="Helical" evidence="6">
    <location>
        <begin position="297"/>
        <end position="320"/>
    </location>
</feature>
<accession>E4TQ70</accession>
<evidence type="ECO:0000256" key="2">
    <source>
        <dbReference type="ARBA" id="ARBA00022475"/>
    </source>
</evidence>
<dbReference type="InterPro" id="IPR000537">
    <property type="entry name" value="UbiA_prenyltransferase"/>
</dbReference>
<organism evidence="7 8">
    <name type="scientific">Marivirga tractuosa (strain ATCC 23168 / DSM 4126 / NBRC 15989 / NCIMB 1408 / VKM B-1430 / H-43)</name>
    <name type="common">Microscilla tractuosa</name>
    <name type="synonym">Flexibacter tractuosus</name>
    <dbReference type="NCBI Taxonomy" id="643867"/>
    <lineage>
        <taxon>Bacteria</taxon>
        <taxon>Pseudomonadati</taxon>
        <taxon>Bacteroidota</taxon>
        <taxon>Cytophagia</taxon>
        <taxon>Cytophagales</taxon>
        <taxon>Marivirgaceae</taxon>
        <taxon>Marivirga</taxon>
    </lineage>
</organism>
<dbReference type="STRING" id="643867.Ftrac_1627"/>
<dbReference type="OrthoDB" id="6456825at2"/>
<feature type="transmembrane region" description="Helical" evidence="6">
    <location>
        <begin position="238"/>
        <end position="259"/>
    </location>
</feature>
<evidence type="ECO:0000256" key="6">
    <source>
        <dbReference type="SAM" id="Phobius"/>
    </source>
</evidence>